<reference evidence="4 5" key="1">
    <citation type="submission" date="2016-04" db="EMBL/GenBank/DDBJ databases">
        <title>Reclassification of Paraburkholderia panaciterrae (Farh et al. 2015) Dobritsa &amp; Samadpour 2016 as a later homotypic synonym of Paraburkholderia ginsengiterrae (Farh et al. 2015) Dobritsa &amp; Samadpour 2016.</title>
        <authorList>
            <person name="Dobritsa A.P."/>
            <person name="Kutumbaka K."/>
            <person name="Samadpour M."/>
        </authorList>
    </citation>
    <scope>NUCLEOTIDE SEQUENCE [LARGE SCALE GENOMIC DNA]</scope>
    <source>
        <strain evidence="3 5">DCY85</strain>
        <strain evidence="2 4">DCY85-1</strain>
    </source>
</reference>
<comment type="caution">
    <text evidence="3">The sequence shown here is derived from an EMBL/GenBank/DDBJ whole genome shotgun (WGS) entry which is preliminary data.</text>
</comment>
<dbReference type="EMBL" id="LXJZ01000081">
    <property type="protein sequence ID" value="OAJ61730.1"/>
    <property type="molecule type" value="Genomic_DNA"/>
</dbReference>
<dbReference type="InterPro" id="IPR003779">
    <property type="entry name" value="CMD-like"/>
</dbReference>
<dbReference type="Proteomes" id="UP000078116">
    <property type="component" value="Unassembled WGS sequence"/>
</dbReference>
<evidence type="ECO:0000313" key="5">
    <source>
        <dbReference type="Proteomes" id="UP000078116"/>
    </source>
</evidence>
<accession>A0A1A9NGT5</accession>
<dbReference type="SUPFAM" id="SSF69118">
    <property type="entry name" value="AhpD-like"/>
    <property type="match status" value="1"/>
</dbReference>
<dbReference type="STRING" id="1462993.A6V36_23570"/>
<evidence type="ECO:0000259" key="1">
    <source>
        <dbReference type="Pfam" id="PF02627"/>
    </source>
</evidence>
<evidence type="ECO:0000313" key="4">
    <source>
        <dbReference type="Proteomes" id="UP000077961"/>
    </source>
</evidence>
<dbReference type="EMBL" id="LXKA01000044">
    <property type="protein sequence ID" value="OAJ65328.1"/>
    <property type="molecule type" value="Genomic_DNA"/>
</dbReference>
<dbReference type="GO" id="GO:0051920">
    <property type="term" value="F:peroxiredoxin activity"/>
    <property type="evidence" value="ECO:0007669"/>
    <property type="project" value="InterPro"/>
</dbReference>
<protein>
    <recommendedName>
        <fullName evidence="1">Carboxymuconolactone decarboxylase-like domain-containing protein</fullName>
    </recommendedName>
</protein>
<name>A0A1A9NGT5_9BURK</name>
<keyword evidence="4" id="KW-1185">Reference proteome</keyword>
<dbReference type="InterPro" id="IPR029032">
    <property type="entry name" value="AhpD-like"/>
</dbReference>
<dbReference type="Proteomes" id="UP000077961">
    <property type="component" value="Unassembled WGS sequence"/>
</dbReference>
<gene>
    <name evidence="2" type="ORF">A6V36_23570</name>
    <name evidence="3" type="ORF">A6V37_15325</name>
</gene>
<evidence type="ECO:0000313" key="3">
    <source>
        <dbReference type="EMBL" id="OAJ65328.1"/>
    </source>
</evidence>
<proteinExistence type="predicted"/>
<evidence type="ECO:0000313" key="2">
    <source>
        <dbReference type="EMBL" id="OAJ61730.1"/>
    </source>
</evidence>
<dbReference type="RefSeq" id="WP_064266185.1">
    <property type="nucleotide sequence ID" value="NZ_LXJZ01000081.1"/>
</dbReference>
<sequence>METVRFGEAYERVTSYTSCRAYKDFARLIPHAAALVNVACFEAGASSTLDEHLIALLDLRASQINGCLLCVRHYLCRARSVGVSMAKEEHVGAWRRSGVFSPCEEAVLSWAEHLAGVFRLSVPDAVWLALQDYFSDAQIAALFMYWNGNELWSGDDVLRCCTVGMPTSADSVSVSSIREKR</sequence>
<dbReference type="Pfam" id="PF02627">
    <property type="entry name" value="CMD"/>
    <property type="match status" value="1"/>
</dbReference>
<organism evidence="3 5">
    <name type="scientific">Paraburkholderia ginsengiterrae</name>
    <dbReference type="NCBI Taxonomy" id="1462993"/>
    <lineage>
        <taxon>Bacteria</taxon>
        <taxon>Pseudomonadati</taxon>
        <taxon>Pseudomonadota</taxon>
        <taxon>Betaproteobacteria</taxon>
        <taxon>Burkholderiales</taxon>
        <taxon>Burkholderiaceae</taxon>
        <taxon>Paraburkholderia</taxon>
    </lineage>
</organism>
<dbReference type="Gene3D" id="1.20.1290.10">
    <property type="entry name" value="AhpD-like"/>
    <property type="match status" value="1"/>
</dbReference>
<feature type="domain" description="Carboxymuconolactone decarboxylase-like" evidence="1">
    <location>
        <begin position="31"/>
        <end position="112"/>
    </location>
</feature>
<dbReference type="AlphaFoldDB" id="A0A1A9NGT5"/>